<accession>A0A1X7QWQ0</accession>
<organism evidence="2 3">
    <name type="scientific">Maudiozyma saulgeensis</name>
    <dbReference type="NCBI Taxonomy" id="1789683"/>
    <lineage>
        <taxon>Eukaryota</taxon>
        <taxon>Fungi</taxon>
        <taxon>Dikarya</taxon>
        <taxon>Ascomycota</taxon>
        <taxon>Saccharomycotina</taxon>
        <taxon>Saccharomycetes</taxon>
        <taxon>Saccharomycetales</taxon>
        <taxon>Saccharomycetaceae</taxon>
        <taxon>Maudiozyma</taxon>
    </lineage>
</organism>
<dbReference type="AlphaFoldDB" id="A0A1X7QWQ0"/>
<evidence type="ECO:0000313" key="3">
    <source>
        <dbReference type="Proteomes" id="UP000196158"/>
    </source>
</evidence>
<keyword evidence="1" id="KW-0472">Membrane</keyword>
<sequence>MAVLDIIEEAVIRWTLRFVYTVQVSCYVLILLVLVPFLGLYIIDAWLYMVRLTKYYYKLRQYNQRRYPLEEKIEQDESISMVESPVIRKNQNTQRIIKRKDMSMNIPLSTSLQTLMDKIQEYLVVSHQQDQKQTESVLRSRDDLIYIVSSNDSMTHTDSNELSRLHRMVSA</sequence>
<evidence type="ECO:0000256" key="1">
    <source>
        <dbReference type="SAM" id="Phobius"/>
    </source>
</evidence>
<feature type="transmembrane region" description="Helical" evidence="1">
    <location>
        <begin position="27"/>
        <end position="50"/>
    </location>
</feature>
<keyword evidence="3" id="KW-1185">Reference proteome</keyword>
<reference evidence="2 3" key="1">
    <citation type="submission" date="2017-04" db="EMBL/GenBank/DDBJ databases">
        <authorList>
            <person name="Afonso C.L."/>
            <person name="Miller P.J."/>
            <person name="Scott M.A."/>
            <person name="Spackman E."/>
            <person name="Goraichik I."/>
            <person name="Dimitrov K.M."/>
            <person name="Suarez D.L."/>
            <person name="Swayne D.E."/>
        </authorList>
    </citation>
    <scope>NUCLEOTIDE SEQUENCE [LARGE SCALE GENOMIC DNA]</scope>
</reference>
<dbReference type="EMBL" id="FXLY01000002">
    <property type="protein sequence ID" value="SMN17873.1"/>
    <property type="molecule type" value="Genomic_DNA"/>
</dbReference>
<keyword evidence="1" id="KW-1133">Transmembrane helix</keyword>
<proteinExistence type="predicted"/>
<name>A0A1X7QWQ0_9SACH</name>
<protein>
    <submittedName>
        <fullName evidence="2">Uncharacterized protein</fullName>
    </submittedName>
</protein>
<dbReference type="OrthoDB" id="4067971at2759"/>
<gene>
    <name evidence="2" type="ORF">KASA_0Q02442G</name>
</gene>
<evidence type="ECO:0000313" key="2">
    <source>
        <dbReference type="EMBL" id="SMN17873.1"/>
    </source>
</evidence>
<dbReference type="Proteomes" id="UP000196158">
    <property type="component" value="Unassembled WGS sequence"/>
</dbReference>
<keyword evidence="1" id="KW-0812">Transmembrane</keyword>